<feature type="binding site" evidence="5">
    <location>
        <position position="101"/>
    </location>
    <ligand>
        <name>phosphate</name>
        <dbReference type="ChEBI" id="CHEBI:43474"/>
    </ligand>
</feature>
<feature type="binding site" evidence="5">
    <location>
        <position position="83"/>
    </location>
    <ligand>
        <name>phosphate</name>
        <dbReference type="ChEBI" id="CHEBI:43474"/>
    </ligand>
</feature>
<dbReference type="SUPFAM" id="SSF53850">
    <property type="entry name" value="Periplasmic binding protein-like II"/>
    <property type="match status" value="1"/>
</dbReference>
<evidence type="ECO:0000256" key="1">
    <source>
        <dbReference type="ARBA" id="ARBA00008725"/>
    </source>
</evidence>
<comment type="caution">
    <text evidence="7">The sequence shown here is derived from an EMBL/GenBank/DDBJ whole genome shotgun (WGS) entry which is preliminary data.</text>
</comment>
<accession>A0A1A3TY54</accession>
<protein>
    <recommendedName>
        <fullName evidence="4">Phosphate-binding protein</fullName>
    </recommendedName>
</protein>
<feature type="binding site" evidence="5">
    <location>
        <begin position="53"/>
        <end position="55"/>
    </location>
    <ligand>
        <name>phosphate</name>
        <dbReference type="ChEBI" id="CHEBI:43474"/>
    </ligand>
</feature>
<dbReference type="InterPro" id="IPR050962">
    <property type="entry name" value="Phosphate-bind_PstS"/>
</dbReference>
<dbReference type="GO" id="GO:0042301">
    <property type="term" value="F:phosphate ion binding"/>
    <property type="evidence" value="ECO:0007669"/>
    <property type="project" value="InterPro"/>
</dbReference>
<dbReference type="EMBL" id="LZMF01000071">
    <property type="protein sequence ID" value="OBK87561.1"/>
    <property type="molecule type" value="Genomic_DNA"/>
</dbReference>
<comment type="similarity">
    <text evidence="1 4">Belongs to the PstS family.</text>
</comment>
<feature type="binding site" evidence="5">
    <location>
        <begin position="190"/>
        <end position="192"/>
    </location>
    <ligand>
        <name>phosphate</name>
        <dbReference type="ChEBI" id="CHEBI:43474"/>
    </ligand>
</feature>
<dbReference type="PROSITE" id="PS51257">
    <property type="entry name" value="PROKAR_LIPOPROTEIN"/>
    <property type="match status" value="1"/>
</dbReference>
<keyword evidence="3 4" id="KW-0592">Phosphate transport</keyword>
<reference evidence="8" key="1">
    <citation type="submission" date="2016-06" db="EMBL/GenBank/DDBJ databases">
        <authorList>
            <person name="Sutton G."/>
            <person name="Brinkac L."/>
            <person name="Sanka R."/>
            <person name="Adams M."/>
            <person name="Lau E."/>
            <person name="Garcia-Basteiro A."/>
            <person name="Lopez-Varela E."/>
            <person name="Palencia S."/>
        </authorList>
    </citation>
    <scope>NUCLEOTIDE SEQUENCE [LARGE SCALE GENOMIC DNA]</scope>
    <source>
        <strain evidence="8">1274684.2</strain>
    </source>
</reference>
<evidence type="ECO:0000313" key="8">
    <source>
        <dbReference type="Proteomes" id="UP000093759"/>
    </source>
</evidence>
<dbReference type="CDD" id="cd13565">
    <property type="entry name" value="PBP2_PstS"/>
    <property type="match status" value="1"/>
</dbReference>
<dbReference type="GO" id="GO:0043190">
    <property type="term" value="C:ATP-binding cassette (ABC) transporter complex"/>
    <property type="evidence" value="ECO:0007669"/>
    <property type="project" value="InterPro"/>
</dbReference>
<evidence type="ECO:0000259" key="6">
    <source>
        <dbReference type="Pfam" id="PF12849"/>
    </source>
</evidence>
<dbReference type="PANTHER" id="PTHR42996:SF1">
    <property type="entry name" value="PHOSPHATE-BINDING PROTEIN PSTS"/>
    <property type="match status" value="1"/>
</dbReference>
<dbReference type="RefSeq" id="WP_065024610.1">
    <property type="nucleotide sequence ID" value="NZ_LZMF01000071.1"/>
</dbReference>
<organism evidence="7 8">
    <name type="scientific">Mycolicibacter sinensis (strain JDM601)</name>
    <name type="common">Mycobacterium sinense</name>
    <dbReference type="NCBI Taxonomy" id="875328"/>
    <lineage>
        <taxon>Bacteria</taxon>
        <taxon>Bacillati</taxon>
        <taxon>Actinomycetota</taxon>
        <taxon>Actinomycetes</taxon>
        <taxon>Mycobacteriales</taxon>
        <taxon>Mycobacteriaceae</taxon>
        <taxon>Mycolicibacter</taxon>
    </lineage>
</organism>
<sequence length="372" mass="37762">MKIGRGTVFLTLLTVGALTVSGCGGNSGESGSAADASSSVDCGGKPELHASGSTAQENAIEQFVYAYIRACPGHTLDYNANGSGAGVDDFIGNQTDLAGSDVALDAAKSQPERAAERCGSPAWNLPIVFGPIAVTYHISGVNALTLDGPTLAKIFNGTIGSWDNPAIKALNAGVALPSMPIHVVYRSDKSGTTANFQKYLDGASDGAWNGGTGEMFNGGVGDGAAGNNGTSAALQNTDGSITYNEWSFAVGKQLPMAQIITSAGPKPVSISADSVGKTIAGAKFASPSGQPNDLVLDTSSFYKPTEAGAYPIVLATYEIVCSKYPDDATGAAVKAFMQAAIGPGQDGLDQYGSIPLPDSFKSKLLTAVNAIS</sequence>
<dbReference type="GO" id="GO:0035435">
    <property type="term" value="P:phosphate ion transmembrane transport"/>
    <property type="evidence" value="ECO:0007669"/>
    <property type="project" value="InterPro"/>
</dbReference>
<name>A0A1A3TY54_MYCSD</name>
<dbReference type="PIRSF" id="PIRSF002756">
    <property type="entry name" value="PstS"/>
    <property type="match status" value="1"/>
</dbReference>
<dbReference type="InterPro" id="IPR024370">
    <property type="entry name" value="PBP_domain"/>
</dbReference>
<evidence type="ECO:0000256" key="3">
    <source>
        <dbReference type="ARBA" id="ARBA00022592"/>
    </source>
</evidence>
<dbReference type="PANTHER" id="PTHR42996">
    <property type="entry name" value="PHOSPHATE-BINDING PROTEIN PSTS"/>
    <property type="match status" value="1"/>
</dbReference>
<proteinExistence type="inferred from homology"/>
<evidence type="ECO:0000313" key="7">
    <source>
        <dbReference type="EMBL" id="OBK87561.1"/>
    </source>
</evidence>
<dbReference type="AlphaFoldDB" id="A0A1A3TY54"/>
<dbReference type="InterPro" id="IPR005673">
    <property type="entry name" value="ABC_phos-bd_PstS"/>
</dbReference>
<dbReference type="NCBIfam" id="TIGR00975">
    <property type="entry name" value="3a0107s03"/>
    <property type="match status" value="1"/>
</dbReference>
<evidence type="ECO:0000256" key="2">
    <source>
        <dbReference type="ARBA" id="ARBA00022448"/>
    </source>
</evidence>
<evidence type="ECO:0000256" key="5">
    <source>
        <dbReference type="PIRSR" id="PIRSR002756-1"/>
    </source>
</evidence>
<dbReference type="Pfam" id="PF12849">
    <property type="entry name" value="PBP_like_2"/>
    <property type="match status" value="1"/>
</dbReference>
<dbReference type="Proteomes" id="UP000093759">
    <property type="component" value="Unassembled WGS sequence"/>
</dbReference>
<dbReference type="Gene3D" id="3.40.190.10">
    <property type="entry name" value="Periplasmic binding protein-like II"/>
    <property type="match status" value="2"/>
</dbReference>
<gene>
    <name evidence="7" type="ORF">A5648_03045</name>
</gene>
<keyword evidence="2 4" id="KW-0813">Transport</keyword>
<feature type="domain" description="PBP" evidence="6">
    <location>
        <begin position="47"/>
        <end position="338"/>
    </location>
</feature>
<evidence type="ECO:0000256" key="4">
    <source>
        <dbReference type="PIRNR" id="PIRNR002756"/>
    </source>
</evidence>